<gene>
    <name evidence="2" type="ORF">COU00_00210</name>
</gene>
<protein>
    <submittedName>
        <fullName evidence="2">Uncharacterized protein</fullName>
    </submittedName>
</protein>
<dbReference type="Proteomes" id="UP000229335">
    <property type="component" value="Unassembled WGS sequence"/>
</dbReference>
<dbReference type="EMBL" id="PFAS01000004">
    <property type="protein sequence ID" value="PIT94198.1"/>
    <property type="molecule type" value="Genomic_DNA"/>
</dbReference>
<keyword evidence="1" id="KW-1133">Transmembrane helix</keyword>
<reference evidence="3" key="1">
    <citation type="submission" date="2017-09" db="EMBL/GenBank/DDBJ databases">
        <title>Depth-based differentiation of microbial function through sediment-hosted aquifers and enrichment of novel symbionts in the deep terrestrial subsurface.</title>
        <authorList>
            <person name="Probst A.J."/>
            <person name="Ladd B."/>
            <person name="Jarett J.K."/>
            <person name="Geller-Mcgrath D.E."/>
            <person name="Sieber C.M.K."/>
            <person name="Emerson J.B."/>
            <person name="Anantharaman K."/>
            <person name="Thomas B.C."/>
            <person name="Malmstrom R."/>
            <person name="Stieglmeier M."/>
            <person name="Klingl A."/>
            <person name="Woyke T."/>
            <person name="Ryan C.M."/>
            <person name="Banfield J.F."/>
        </authorList>
    </citation>
    <scope>NUCLEOTIDE SEQUENCE [LARGE SCALE GENOMIC DNA]</scope>
</reference>
<sequence>MMLKIFIILVLLVLLGLCLFIVQRKKRKRRQSSAYVPLRIKPEHIQILYTPIGYIEAGRIAMEEIQMAQSQNREGAK</sequence>
<comment type="caution">
    <text evidence="2">The sequence shown here is derived from an EMBL/GenBank/DDBJ whole genome shotgun (WGS) entry which is preliminary data.</text>
</comment>
<keyword evidence="1" id="KW-0812">Transmembrane</keyword>
<evidence type="ECO:0000313" key="2">
    <source>
        <dbReference type="EMBL" id="PIT94198.1"/>
    </source>
</evidence>
<feature type="transmembrane region" description="Helical" evidence="1">
    <location>
        <begin position="6"/>
        <end position="22"/>
    </location>
</feature>
<dbReference type="AlphaFoldDB" id="A0A2M6WN20"/>
<accession>A0A2M6WN20</accession>
<evidence type="ECO:0000256" key="1">
    <source>
        <dbReference type="SAM" id="Phobius"/>
    </source>
</evidence>
<proteinExistence type="predicted"/>
<keyword evidence="1" id="KW-0472">Membrane</keyword>
<name>A0A2M6WN20_9BACT</name>
<organism evidence="2 3">
    <name type="scientific">Candidatus Falkowbacteria bacterium CG10_big_fil_rev_8_21_14_0_10_43_11</name>
    <dbReference type="NCBI Taxonomy" id="1974568"/>
    <lineage>
        <taxon>Bacteria</taxon>
        <taxon>Candidatus Falkowiibacteriota</taxon>
    </lineage>
</organism>
<evidence type="ECO:0000313" key="3">
    <source>
        <dbReference type="Proteomes" id="UP000229335"/>
    </source>
</evidence>